<evidence type="ECO:0000256" key="10">
    <source>
        <dbReference type="SAM" id="SignalP"/>
    </source>
</evidence>
<dbReference type="InterPro" id="IPR037066">
    <property type="entry name" value="Plug_dom_sf"/>
</dbReference>
<sequence length="673" mass="75439">MRIQLLAAASVFSLASAIGGAAMAQAEAGPAPATAQSGVLSFTPDFFAALLPNTALEMVERIPGFKLEDGEDLRGFAGAAGNVLIDGVRPASKSDTGSTVLQRTPATRVERIDLIRGGTGGIDMQNYAVVVNVILKPEASREHIVTVEPYLFEGGPEMYRLRYEFSSRANGRQWGVQLGQGVDLDDGTGPGRLTRRRADGGLISDEPMETDFKGGGKYLRGNWAGPVLGGRLELTGSLDEDFWKSSAAFGEAARFRRSDYREDELSGDLGARYERRFANSFKLEARLIQNLEDGESVERSRGFGAEQVFTADYQSGESIARASLRWEGSPKLTLEGGGEVAYNFLDTKQRFTIGGENIPLPSASVKVEEKRGEMFGQAIWRPRSDLVIDGIVRVERSVISQSGDATSEKTFTFVKPRVVATWTPVKNNQFRFRFERELGQLDFDDFAASAALDNDQVFGGNVDLEPEQRWISEFVYERRFWGDGVVSLTLRHDEIIDAIDQIPLPDDLSATGNIGDGVLNRVAINLTLPLERFKVPGGRLVVNTKWDRTEVTDPTTGDKRRISWVEHNRHLVSFTQDLPRWKLTYGVDYIPPFKRVRYRPDETVRMEVVNFLNAYVEYKPKPDLAIRLMVTRWNDFPFERTIYADRFTRQVELVELRQTDPREFVQIRLRKSF</sequence>
<protein>
    <submittedName>
        <fullName evidence="12">TonB-dependent receptor</fullName>
    </submittedName>
</protein>
<evidence type="ECO:0000256" key="1">
    <source>
        <dbReference type="ARBA" id="ARBA00004571"/>
    </source>
</evidence>
<gene>
    <name evidence="12" type="ORF">ABOZ73_11625</name>
</gene>
<evidence type="ECO:0000259" key="11">
    <source>
        <dbReference type="Pfam" id="PF00593"/>
    </source>
</evidence>
<dbReference type="GO" id="GO:0009279">
    <property type="term" value="C:cell outer membrane"/>
    <property type="evidence" value="ECO:0007669"/>
    <property type="project" value="UniProtKB-SubCell"/>
</dbReference>
<dbReference type="InterPro" id="IPR036942">
    <property type="entry name" value="Beta-barrel_TonB_sf"/>
</dbReference>
<keyword evidence="8 12" id="KW-0675">Receptor</keyword>
<accession>A0AB39KQ45</accession>
<comment type="subcellular location">
    <subcellularLocation>
        <location evidence="1">Cell outer membrane</location>
        <topology evidence="1">Multi-pass membrane protein</topology>
    </subcellularLocation>
</comment>
<dbReference type="SUPFAM" id="SSF56935">
    <property type="entry name" value="Porins"/>
    <property type="match status" value="1"/>
</dbReference>
<dbReference type="RefSeq" id="WP_369058312.1">
    <property type="nucleotide sequence ID" value="NZ_CP158375.1"/>
</dbReference>
<keyword evidence="9" id="KW-0998">Cell outer membrane</keyword>
<evidence type="ECO:0000256" key="7">
    <source>
        <dbReference type="ARBA" id="ARBA00023136"/>
    </source>
</evidence>
<keyword evidence="7" id="KW-0472">Membrane</keyword>
<dbReference type="AlphaFoldDB" id="A0AB39KQ45"/>
<dbReference type="GO" id="GO:0015344">
    <property type="term" value="F:siderophore uptake transmembrane transporter activity"/>
    <property type="evidence" value="ECO:0007669"/>
    <property type="project" value="TreeGrafter"/>
</dbReference>
<keyword evidence="3" id="KW-1134">Transmembrane beta strand</keyword>
<keyword evidence="5 10" id="KW-0732">Signal</keyword>
<dbReference type="Gene3D" id="2.170.130.10">
    <property type="entry name" value="TonB-dependent receptor, plug domain"/>
    <property type="match status" value="1"/>
</dbReference>
<dbReference type="EMBL" id="CP158375">
    <property type="protein sequence ID" value="XDO95463.1"/>
    <property type="molecule type" value="Genomic_DNA"/>
</dbReference>
<dbReference type="Pfam" id="PF00593">
    <property type="entry name" value="TonB_dep_Rec_b-barrel"/>
    <property type="match status" value="1"/>
</dbReference>
<keyword evidence="6" id="KW-0798">TonB box</keyword>
<evidence type="ECO:0000256" key="9">
    <source>
        <dbReference type="ARBA" id="ARBA00023237"/>
    </source>
</evidence>
<feature type="signal peptide" evidence="10">
    <location>
        <begin position="1"/>
        <end position="24"/>
    </location>
</feature>
<dbReference type="Gene3D" id="2.40.170.20">
    <property type="entry name" value="TonB-dependent receptor, beta-barrel domain"/>
    <property type="match status" value="1"/>
</dbReference>
<evidence type="ECO:0000256" key="2">
    <source>
        <dbReference type="ARBA" id="ARBA00022448"/>
    </source>
</evidence>
<evidence type="ECO:0000256" key="3">
    <source>
        <dbReference type="ARBA" id="ARBA00022452"/>
    </source>
</evidence>
<feature type="domain" description="TonB-dependent receptor-like beta-barrel" evidence="11">
    <location>
        <begin position="235"/>
        <end position="628"/>
    </location>
</feature>
<feature type="chain" id="PRO_5044197780" evidence="10">
    <location>
        <begin position="25"/>
        <end position="673"/>
    </location>
</feature>
<dbReference type="InterPro" id="IPR039426">
    <property type="entry name" value="TonB-dep_rcpt-like"/>
</dbReference>
<reference evidence="12" key="1">
    <citation type="submission" date="2024-06" db="EMBL/GenBank/DDBJ databases">
        <title>Caulobacter inopinatus, sp. nov.</title>
        <authorList>
            <person name="Donachie S.P."/>
        </authorList>
    </citation>
    <scope>NUCLEOTIDE SEQUENCE</scope>
    <source>
        <strain evidence="12">73W</strain>
    </source>
</reference>
<dbReference type="PANTHER" id="PTHR30069:SF29">
    <property type="entry name" value="HEMOGLOBIN AND HEMOGLOBIN-HAPTOGLOBIN-BINDING PROTEIN 1-RELATED"/>
    <property type="match status" value="1"/>
</dbReference>
<evidence type="ECO:0000256" key="8">
    <source>
        <dbReference type="ARBA" id="ARBA00023170"/>
    </source>
</evidence>
<keyword evidence="4" id="KW-0812">Transmembrane</keyword>
<dbReference type="InterPro" id="IPR000531">
    <property type="entry name" value="Beta-barrel_TonB"/>
</dbReference>
<organism evidence="12">
    <name type="scientific">Caulobacter sp. 73W</name>
    <dbReference type="NCBI Taxonomy" id="3161137"/>
    <lineage>
        <taxon>Bacteria</taxon>
        <taxon>Pseudomonadati</taxon>
        <taxon>Pseudomonadota</taxon>
        <taxon>Alphaproteobacteria</taxon>
        <taxon>Caulobacterales</taxon>
        <taxon>Caulobacteraceae</taxon>
        <taxon>Caulobacter</taxon>
    </lineage>
</organism>
<evidence type="ECO:0000256" key="6">
    <source>
        <dbReference type="ARBA" id="ARBA00023077"/>
    </source>
</evidence>
<evidence type="ECO:0000256" key="4">
    <source>
        <dbReference type="ARBA" id="ARBA00022692"/>
    </source>
</evidence>
<keyword evidence="2" id="KW-0813">Transport</keyword>
<dbReference type="GO" id="GO:0044718">
    <property type="term" value="P:siderophore transmembrane transport"/>
    <property type="evidence" value="ECO:0007669"/>
    <property type="project" value="TreeGrafter"/>
</dbReference>
<dbReference type="PANTHER" id="PTHR30069">
    <property type="entry name" value="TONB-DEPENDENT OUTER MEMBRANE RECEPTOR"/>
    <property type="match status" value="1"/>
</dbReference>
<name>A0AB39KQ45_9CAUL</name>
<evidence type="ECO:0000313" key="12">
    <source>
        <dbReference type="EMBL" id="XDO95463.1"/>
    </source>
</evidence>
<proteinExistence type="predicted"/>
<evidence type="ECO:0000256" key="5">
    <source>
        <dbReference type="ARBA" id="ARBA00022729"/>
    </source>
</evidence>